<feature type="signal peptide" evidence="3">
    <location>
        <begin position="1"/>
        <end position="24"/>
    </location>
</feature>
<dbReference type="Proteomes" id="UP000355283">
    <property type="component" value="Unassembled WGS sequence"/>
</dbReference>
<dbReference type="EMBL" id="SDOX01000168">
    <property type="protein sequence ID" value="TFJ80362.1"/>
    <property type="molecule type" value="Genomic_DNA"/>
</dbReference>
<dbReference type="Gene3D" id="2.130.10.10">
    <property type="entry name" value="YVTN repeat-like/Quinoprotein amine dehydrogenase"/>
    <property type="match status" value="1"/>
</dbReference>
<dbReference type="InterPro" id="IPR015943">
    <property type="entry name" value="WD40/YVTN_repeat-like_dom_sf"/>
</dbReference>
<evidence type="ECO:0000256" key="1">
    <source>
        <dbReference type="ARBA" id="ARBA00022729"/>
    </source>
</evidence>
<protein>
    <recommendedName>
        <fullName evidence="6">Pherophorin domain-containing protein</fullName>
    </recommendedName>
</protein>
<dbReference type="AlphaFoldDB" id="A0A4D9CML4"/>
<name>A0A4D9CML4_9STRA</name>
<organism evidence="4 5">
    <name type="scientific">Nannochloropsis salina CCMP1776</name>
    <dbReference type="NCBI Taxonomy" id="1027361"/>
    <lineage>
        <taxon>Eukaryota</taxon>
        <taxon>Sar</taxon>
        <taxon>Stramenopiles</taxon>
        <taxon>Ochrophyta</taxon>
        <taxon>Eustigmatophyceae</taxon>
        <taxon>Eustigmatales</taxon>
        <taxon>Monodopsidaceae</taxon>
        <taxon>Microchloropsis</taxon>
        <taxon>Microchloropsis salina</taxon>
    </lineage>
</organism>
<reference evidence="4 5" key="1">
    <citation type="submission" date="2019-01" db="EMBL/GenBank/DDBJ databases">
        <title>Nuclear Genome Assembly of the Microalgal Biofuel strain Nannochloropsis salina CCMP1776.</title>
        <authorList>
            <person name="Hovde B."/>
        </authorList>
    </citation>
    <scope>NUCLEOTIDE SEQUENCE [LARGE SCALE GENOMIC DNA]</scope>
    <source>
        <strain evidence="4 5">CCMP1776</strain>
    </source>
</reference>
<evidence type="ECO:0000313" key="5">
    <source>
        <dbReference type="Proteomes" id="UP000355283"/>
    </source>
</evidence>
<dbReference type="InterPro" id="IPR006970">
    <property type="entry name" value="PT"/>
</dbReference>
<keyword evidence="1 3" id="KW-0732">Signal</keyword>
<evidence type="ECO:0000256" key="2">
    <source>
        <dbReference type="ARBA" id="ARBA00022737"/>
    </source>
</evidence>
<accession>A0A4D9CML4</accession>
<comment type="caution">
    <text evidence="4">The sequence shown here is derived from an EMBL/GenBank/DDBJ whole genome shotgun (WGS) entry which is preliminary data.</text>
</comment>
<evidence type="ECO:0000256" key="3">
    <source>
        <dbReference type="SAM" id="SignalP"/>
    </source>
</evidence>
<dbReference type="Pfam" id="PF04886">
    <property type="entry name" value="PT"/>
    <property type="match status" value="1"/>
</dbReference>
<sequence length="557" mass="59614">MTHVFSTLLVALLGFASIFNTVSQVCPGLFLKAKVRPNAKRGILAGKGYANIAVTLTSKNPISNLEFQLNVLNGLSVERIAMRPSPKPFTSPEIVKNADGMTVIYWLNIAFTKSKGGKRRFRVKVKADECALAMLEVNAFAYAVNGTGASCITPLALSAMVNVRYSKAKKAATCTPTQAPTINPAQPFVLFGEGQRFSQGGRLAPFQDRRLSVPTSIKMHDSVDALRHPQDPQLQSIDTPDACYEYCSLNSEEETPFFFSWNIVTSQCFCCVGVCAPFIFDPDVNVYEINVAKTLPPTMQPTMAPTMAPTMQPTPAPTMAPTMRPTAAPTKAPTMQPTAAPTMTPTMQPTNAPTITPTSLPSSVGFPDNLVTSFVEGDFAYFGAQTTPGSVLKLNLSDFSDRSVLTFDAGEDKAISSIVSGTYAYFGTDNDPGIVVKVNLTDFTRVGKLSLEPGEKSLRGAVVKDDFAYFGSVTSIGQVSRVDLDTFTLAGFITLGFEFPVSVVRSGDFAYYGSGTDPGSVAKVNLASFAVESVITFSPGEGSPISAIAHNGYVYFG</sequence>
<evidence type="ECO:0008006" key="6">
    <source>
        <dbReference type="Google" id="ProtNLM"/>
    </source>
</evidence>
<gene>
    <name evidence="4" type="ORF">NSK_008270</name>
</gene>
<evidence type="ECO:0000313" key="4">
    <source>
        <dbReference type="EMBL" id="TFJ80362.1"/>
    </source>
</evidence>
<keyword evidence="2" id="KW-0677">Repeat</keyword>
<keyword evidence="5" id="KW-1185">Reference proteome</keyword>
<proteinExistence type="predicted"/>
<dbReference type="OrthoDB" id="414412at2759"/>
<feature type="chain" id="PRO_5020028224" description="Pherophorin domain-containing protein" evidence="3">
    <location>
        <begin position="25"/>
        <end position="557"/>
    </location>
</feature>
<dbReference type="SUPFAM" id="SSF63825">
    <property type="entry name" value="YWTD domain"/>
    <property type="match status" value="1"/>
</dbReference>